<keyword evidence="4 5" id="KW-0732">Signal</keyword>
<dbReference type="InterPro" id="IPR039424">
    <property type="entry name" value="SBP_5"/>
</dbReference>
<dbReference type="PROSITE" id="PS51257">
    <property type="entry name" value="PROKAR_LIPOPROTEIN"/>
    <property type="match status" value="1"/>
</dbReference>
<dbReference type="PIRSF" id="PIRSF002741">
    <property type="entry name" value="MppA"/>
    <property type="match status" value="1"/>
</dbReference>
<name>A0ABP9M7K0_9MICO</name>
<keyword evidence="3" id="KW-0813">Transport</keyword>
<comment type="subcellular location">
    <subcellularLocation>
        <location evidence="1">Cell envelope</location>
    </subcellularLocation>
</comment>
<dbReference type="PANTHER" id="PTHR30290:SF10">
    <property type="entry name" value="PERIPLASMIC OLIGOPEPTIDE-BINDING PROTEIN-RELATED"/>
    <property type="match status" value="1"/>
</dbReference>
<evidence type="ECO:0000256" key="1">
    <source>
        <dbReference type="ARBA" id="ARBA00004196"/>
    </source>
</evidence>
<reference evidence="8" key="1">
    <citation type="journal article" date="2019" name="Int. J. Syst. Evol. Microbiol.">
        <title>The Global Catalogue of Microorganisms (GCM) 10K type strain sequencing project: providing services to taxonomists for standard genome sequencing and annotation.</title>
        <authorList>
            <consortium name="The Broad Institute Genomics Platform"/>
            <consortium name="The Broad Institute Genome Sequencing Center for Infectious Disease"/>
            <person name="Wu L."/>
            <person name="Ma J."/>
        </authorList>
    </citation>
    <scope>NUCLEOTIDE SEQUENCE [LARGE SCALE GENOMIC DNA]</scope>
    <source>
        <strain evidence="8">JCM 18959</strain>
    </source>
</reference>
<accession>A0ABP9M7K0</accession>
<dbReference type="Gene3D" id="3.10.105.10">
    <property type="entry name" value="Dipeptide-binding Protein, Domain 3"/>
    <property type="match status" value="1"/>
</dbReference>
<dbReference type="EMBL" id="BAABKZ010000002">
    <property type="protein sequence ID" value="GAA5092487.1"/>
    <property type="molecule type" value="Genomic_DNA"/>
</dbReference>
<proteinExistence type="inferred from homology"/>
<dbReference type="SUPFAM" id="SSF53850">
    <property type="entry name" value="Periplasmic binding protein-like II"/>
    <property type="match status" value="1"/>
</dbReference>
<gene>
    <name evidence="7" type="ORF">GCM10025760_21250</name>
</gene>
<dbReference type="PANTHER" id="PTHR30290">
    <property type="entry name" value="PERIPLASMIC BINDING COMPONENT OF ABC TRANSPORTER"/>
    <property type="match status" value="1"/>
</dbReference>
<comment type="similarity">
    <text evidence="2">Belongs to the bacterial solute-binding protein 5 family.</text>
</comment>
<evidence type="ECO:0000256" key="3">
    <source>
        <dbReference type="ARBA" id="ARBA00022448"/>
    </source>
</evidence>
<evidence type="ECO:0000259" key="6">
    <source>
        <dbReference type="Pfam" id="PF00496"/>
    </source>
</evidence>
<feature type="signal peptide" evidence="5">
    <location>
        <begin position="1"/>
        <end position="36"/>
    </location>
</feature>
<feature type="chain" id="PRO_5045865588" evidence="5">
    <location>
        <begin position="37"/>
        <end position="520"/>
    </location>
</feature>
<dbReference type="Gene3D" id="3.40.190.10">
    <property type="entry name" value="Periplasmic binding protein-like II"/>
    <property type="match status" value="1"/>
</dbReference>
<dbReference type="InterPro" id="IPR000914">
    <property type="entry name" value="SBP_5_dom"/>
</dbReference>
<comment type="caution">
    <text evidence="7">The sequence shown here is derived from an EMBL/GenBank/DDBJ whole genome shotgun (WGS) entry which is preliminary data.</text>
</comment>
<evidence type="ECO:0000313" key="7">
    <source>
        <dbReference type="EMBL" id="GAA5092487.1"/>
    </source>
</evidence>
<evidence type="ECO:0000256" key="5">
    <source>
        <dbReference type="SAM" id="SignalP"/>
    </source>
</evidence>
<organism evidence="7 8">
    <name type="scientific">Microbacterium yannicii</name>
    <dbReference type="NCBI Taxonomy" id="671622"/>
    <lineage>
        <taxon>Bacteria</taxon>
        <taxon>Bacillati</taxon>
        <taxon>Actinomycetota</taxon>
        <taxon>Actinomycetes</taxon>
        <taxon>Micrococcales</taxon>
        <taxon>Microbacteriaceae</taxon>
        <taxon>Microbacterium</taxon>
    </lineage>
</organism>
<protein>
    <submittedName>
        <fullName evidence="7">ABC transporter substrate-binding protein</fullName>
    </submittedName>
</protein>
<evidence type="ECO:0000256" key="2">
    <source>
        <dbReference type="ARBA" id="ARBA00005695"/>
    </source>
</evidence>
<feature type="domain" description="Solute-binding protein family 5" evidence="6">
    <location>
        <begin position="91"/>
        <end position="434"/>
    </location>
</feature>
<sequence length="520" mass="55218">MSIPRTGRRPLRFAALGAAALAAALALSACSGSPEAAPSASAGSVAEKDLAIAAVSGPNSLDPAQLVDGQQQFVWSSILDTLLAKENNTGELIPNAAESWQYNEDGTELTLTLREGMTFSTGDPVNADAVVATMLRNKNTPGVVQVKYGAVTDVTAEDDLTVKVTFSSFDPQFLSNLTGGAGAIGDPATLDDERTATDPVGSGPFTLDVAKTVPGSTYVLTKRDDYWNADAIPFKTFTVRVLQDPTASFNALQAGEINAATVQTQLLGQLGDEYAIQQIDAQAVAYLDILDRGGEKWPALGDERVRQALNYAIDREGVLKGIFSGVGMVTEQIFSPYGQVYDESLNETYDYDPEKGKELVEEAGYAGETFQIPSTFLSTSLEPTLTQAFADVGLTLEWVPVPPQQAQSAHLSGDYPLSFQFTGFNSDPADAASHYGASGYANPRGYTDDTIDELFGTINSTVDTEAALPAYQELNAYAVEQAFEVPIVFVGATWAGRDGIVMVDDGRSSVPTVRLFGVSE</sequence>
<dbReference type="RefSeq" id="WP_194414718.1">
    <property type="nucleotide sequence ID" value="NZ_BAABKZ010000002.1"/>
</dbReference>
<keyword evidence="8" id="KW-1185">Reference proteome</keyword>
<dbReference type="InterPro" id="IPR030678">
    <property type="entry name" value="Peptide/Ni-bd"/>
</dbReference>
<dbReference type="InterPro" id="IPR006311">
    <property type="entry name" value="TAT_signal"/>
</dbReference>
<dbReference type="PROSITE" id="PS51318">
    <property type="entry name" value="TAT"/>
    <property type="match status" value="1"/>
</dbReference>
<dbReference type="Proteomes" id="UP001501407">
    <property type="component" value="Unassembled WGS sequence"/>
</dbReference>
<dbReference type="Pfam" id="PF00496">
    <property type="entry name" value="SBP_bac_5"/>
    <property type="match status" value="1"/>
</dbReference>
<evidence type="ECO:0000256" key="4">
    <source>
        <dbReference type="ARBA" id="ARBA00022729"/>
    </source>
</evidence>
<evidence type="ECO:0000313" key="8">
    <source>
        <dbReference type="Proteomes" id="UP001501407"/>
    </source>
</evidence>